<dbReference type="InterPro" id="IPR036390">
    <property type="entry name" value="WH_DNA-bd_sf"/>
</dbReference>
<dbReference type="EMBL" id="BAAAOS010000070">
    <property type="protein sequence ID" value="GAA1618732.1"/>
    <property type="molecule type" value="Genomic_DNA"/>
</dbReference>
<dbReference type="SUPFAM" id="SSF46785">
    <property type="entry name" value="Winged helix' DNA-binding domain"/>
    <property type="match status" value="1"/>
</dbReference>
<dbReference type="PANTHER" id="PTHR43252:SF4">
    <property type="entry name" value="TRANSCRIPTIONAL REGULATORY PROTEIN"/>
    <property type="match status" value="1"/>
</dbReference>
<dbReference type="InterPro" id="IPR036388">
    <property type="entry name" value="WH-like_DNA-bd_sf"/>
</dbReference>
<name>A0ABN2EW95_9ACTN</name>
<dbReference type="InterPro" id="IPR005149">
    <property type="entry name" value="Tscrpt_reg_PadR_N"/>
</dbReference>
<dbReference type="Proteomes" id="UP001500393">
    <property type="component" value="Unassembled WGS sequence"/>
</dbReference>
<dbReference type="Pfam" id="PF03551">
    <property type="entry name" value="PadR"/>
    <property type="match status" value="1"/>
</dbReference>
<dbReference type="Gene3D" id="1.10.10.10">
    <property type="entry name" value="Winged helix-like DNA-binding domain superfamily/Winged helix DNA-binding domain"/>
    <property type="match status" value="1"/>
</dbReference>
<comment type="caution">
    <text evidence="2">The sequence shown here is derived from an EMBL/GenBank/DDBJ whole genome shotgun (WGS) entry which is preliminary data.</text>
</comment>
<proteinExistence type="predicted"/>
<evidence type="ECO:0000259" key="1">
    <source>
        <dbReference type="Pfam" id="PF03551"/>
    </source>
</evidence>
<reference evidence="2 3" key="1">
    <citation type="journal article" date="2019" name="Int. J. Syst. Evol. Microbiol.">
        <title>The Global Catalogue of Microorganisms (GCM) 10K type strain sequencing project: providing services to taxonomists for standard genome sequencing and annotation.</title>
        <authorList>
            <consortium name="The Broad Institute Genomics Platform"/>
            <consortium name="The Broad Institute Genome Sequencing Center for Infectious Disease"/>
            <person name="Wu L."/>
            <person name="Ma J."/>
        </authorList>
    </citation>
    <scope>NUCLEOTIDE SEQUENCE [LARGE SCALE GENOMIC DNA]</scope>
    <source>
        <strain evidence="2 3">JCM 14969</strain>
    </source>
</reference>
<feature type="domain" description="Transcription regulator PadR N-terminal" evidence="1">
    <location>
        <begin position="12"/>
        <end position="84"/>
    </location>
</feature>
<dbReference type="RefSeq" id="WP_344222547.1">
    <property type="nucleotide sequence ID" value="NZ_BAAAOS010000070.1"/>
</dbReference>
<protein>
    <recommendedName>
        <fullName evidence="1">Transcription regulator PadR N-terminal domain-containing protein</fullName>
    </recommendedName>
</protein>
<keyword evidence="3" id="KW-1185">Reference proteome</keyword>
<dbReference type="PANTHER" id="PTHR43252">
    <property type="entry name" value="TRANSCRIPTIONAL REGULATOR YQJI"/>
    <property type="match status" value="1"/>
</dbReference>
<sequence>MSRVLTTTTFGVLGLLAVRPYSTYELAKAMGLSVGRVWPRAESKLFEEPKKLVEHGYARAREDTVGRRPRTIYSITAAGRRAVAAWLAEPGDGPVLEFEGLVKLMFAEHGSRADALETIARARAWAVEMNADSVAAGERFAEGQGRYEERRATTLLVGAFLTDFYALVAQWAEWAAAEVEGWPDDIASHRTAPELTRAVLARARWSQSDDPGET</sequence>
<organism evidence="2 3">
    <name type="scientific">Kribbella sancticallisti</name>
    <dbReference type="NCBI Taxonomy" id="460087"/>
    <lineage>
        <taxon>Bacteria</taxon>
        <taxon>Bacillati</taxon>
        <taxon>Actinomycetota</taxon>
        <taxon>Actinomycetes</taxon>
        <taxon>Propionibacteriales</taxon>
        <taxon>Kribbellaceae</taxon>
        <taxon>Kribbella</taxon>
    </lineage>
</organism>
<gene>
    <name evidence="2" type="ORF">GCM10009789_85690</name>
</gene>
<accession>A0ABN2EW95</accession>
<evidence type="ECO:0000313" key="2">
    <source>
        <dbReference type="EMBL" id="GAA1618732.1"/>
    </source>
</evidence>
<evidence type="ECO:0000313" key="3">
    <source>
        <dbReference type="Proteomes" id="UP001500393"/>
    </source>
</evidence>